<feature type="transmembrane region" description="Helical" evidence="12">
    <location>
        <begin position="365"/>
        <end position="389"/>
    </location>
</feature>
<dbReference type="Gene3D" id="3.40.50.12370">
    <property type="match status" value="1"/>
</dbReference>
<feature type="transmembrane region" description="Helical" evidence="12">
    <location>
        <begin position="103"/>
        <end position="126"/>
    </location>
</feature>
<feature type="transmembrane region" description="Helical" evidence="12">
    <location>
        <begin position="211"/>
        <end position="232"/>
    </location>
</feature>
<evidence type="ECO:0000256" key="2">
    <source>
        <dbReference type="ARBA" id="ARBA00022448"/>
    </source>
</evidence>
<keyword evidence="16" id="KW-1185">Reference proteome</keyword>
<evidence type="ECO:0000256" key="9">
    <source>
        <dbReference type="ARBA" id="ARBA00023136"/>
    </source>
</evidence>
<dbReference type="InterPro" id="IPR006153">
    <property type="entry name" value="Cation/H_exchanger_TM"/>
</dbReference>
<protein>
    <submittedName>
        <fullName evidence="15">Cation/H+ exchanger</fullName>
    </submittedName>
</protein>
<evidence type="ECO:0000256" key="3">
    <source>
        <dbReference type="ARBA" id="ARBA00022449"/>
    </source>
</evidence>
<dbReference type="EMBL" id="JBAMMX010000015">
    <property type="protein sequence ID" value="KAK6927142.1"/>
    <property type="molecule type" value="Genomic_DNA"/>
</dbReference>
<dbReference type="GO" id="GO:0006885">
    <property type="term" value="P:regulation of pH"/>
    <property type="evidence" value="ECO:0007669"/>
    <property type="project" value="TreeGrafter"/>
</dbReference>
<reference evidence="15 16" key="1">
    <citation type="submission" date="2023-12" db="EMBL/GenBank/DDBJ databases">
        <title>A high-quality genome assembly for Dillenia turbinata (Dilleniales).</title>
        <authorList>
            <person name="Chanderbali A."/>
        </authorList>
    </citation>
    <scope>NUCLEOTIDE SEQUENCE [LARGE SCALE GENOMIC DNA]</scope>
    <source>
        <strain evidence="15">LSX21</strain>
        <tissue evidence="15">Leaf</tissue>
    </source>
</reference>
<sequence length="785" mass="87111">GLQGAVESQILEVDPSREAGVRVHPIICQPKTSLSSFGVHMGDNPSNFSFPLMLLEISLLIVITRIVRYLLKPLKQPKVVCEIIGGIIIGPSVLGRSKKFQSFMFPGPALFLVRNMGLLGFMYFLFISGVKIDLSLIRSSGRKQLSIASLGVLFPFVTTIVVAMLMRQSFDKEMAKFSSIGAVASSLAITAVPVLFPILKELNLLSSEIGRLALSTSIISDFIGVHCVAAFEASKQGEAGVKNALFYLVSVTVLMALVMSVFRPLMARLVRNTPEGKEVDDSYIVNFLFGVLVMSFTTDFVGAAIANGPLWLGLAIPDGPPLGSTLVERSETFISEVLMPFAFAYVGLFTDWFTLNGQWSALRPLFYMTLAGYATKFLITFATTLFFRMPLRDCLTLSLIMSLRGQVEYLLFIHWYDYKMLRRPTFTMMVLLTTAITAVATPFINTLYNPTRPYMTNKRRTIQHTAPTAEVVTVACLYDQESVRDLINILDISNPTLSSPFAVYALCLVELIGRAMPMLIDHGSPDQASKYHLNAAIYNALKLYQESKCGLIKLHTFTAIAPKRTMYQNICEVALVNKATLIILPYCRASLNGLQLVNTTVLAHAPCSVAVFVDKGSFRNFTQRGHAHNFVMLFLGGADAREALAYADRMAMNPDVELTVIRFLSYSDVGEDEREKKLDDGIVTWFWVKNEENPRVEYREVVVRNGEETVAAIRAMKEGSYDLWILGRSQGINPELLSGLTEWSENRELGVLGDYIASNDFGSTASVLVMQQQTLRDDRAAKNRP</sequence>
<feature type="transmembrane region" description="Helical" evidence="12">
    <location>
        <begin position="177"/>
        <end position="199"/>
    </location>
</feature>
<evidence type="ECO:0000256" key="6">
    <source>
        <dbReference type="ARBA" id="ARBA00022958"/>
    </source>
</evidence>
<feature type="domain" description="Cation/H(+) antiporter C-terminal" evidence="14">
    <location>
        <begin position="632"/>
        <end position="774"/>
    </location>
</feature>
<evidence type="ECO:0000259" key="14">
    <source>
        <dbReference type="Pfam" id="PF23259"/>
    </source>
</evidence>
<keyword evidence="5 12" id="KW-0812">Transmembrane</keyword>
<organism evidence="15 16">
    <name type="scientific">Dillenia turbinata</name>
    <dbReference type="NCBI Taxonomy" id="194707"/>
    <lineage>
        <taxon>Eukaryota</taxon>
        <taxon>Viridiplantae</taxon>
        <taxon>Streptophyta</taxon>
        <taxon>Embryophyta</taxon>
        <taxon>Tracheophyta</taxon>
        <taxon>Spermatophyta</taxon>
        <taxon>Magnoliopsida</taxon>
        <taxon>eudicotyledons</taxon>
        <taxon>Gunneridae</taxon>
        <taxon>Pentapetalae</taxon>
        <taxon>Dilleniales</taxon>
        <taxon>Dilleniaceae</taxon>
        <taxon>Dillenia</taxon>
    </lineage>
</organism>
<dbReference type="InterPro" id="IPR057290">
    <property type="entry name" value="CHX17_C"/>
</dbReference>
<name>A0AAN8VD80_9MAGN</name>
<dbReference type="GO" id="GO:0012505">
    <property type="term" value="C:endomembrane system"/>
    <property type="evidence" value="ECO:0007669"/>
    <property type="project" value="TreeGrafter"/>
</dbReference>
<evidence type="ECO:0000313" key="15">
    <source>
        <dbReference type="EMBL" id="KAK6927142.1"/>
    </source>
</evidence>
<feature type="transmembrane region" description="Helical" evidence="12">
    <location>
        <begin position="79"/>
        <end position="97"/>
    </location>
</feature>
<keyword evidence="7 12" id="KW-1133">Transmembrane helix</keyword>
<evidence type="ECO:0000256" key="8">
    <source>
        <dbReference type="ARBA" id="ARBA00023065"/>
    </source>
</evidence>
<dbReference type="Gene3D" id="1.20.1530.20">
    <property type="match status" value="1"/>
</dbReference>
<feature type="transmembrane region" description="Helical" evidence="12">
    <location>
        <begin position="428"/>
        <end position="448"/>
    </location>
</feature>
<evidence type="ECO:0000256" key="7">
    <source>
        <dbReference type="ARBA" id="ARBA00022989"/>
    </source>
</evidence>
<keyword evidence="8" id="KW-0406">Ion transport</keyword>
<keyword evidence="2" id="KW-0813">Transport</keyword>
<dbReference type="InterPro" id="IPR038770">
    <property type="entry name" value="Na+/solute_symporter_sf"/>
</dbReference>
<keyword evidence="6" id="KW-0630">Potassium</keyword>
<comment type="caution">
    <text evidence="15">The sequence shown here is derived from an EMBL/GenBank/DDBJ whole genome shotgun (WGS) entry which is preliminary data.</text>
</comment>
<evidence type="ECO:0000256" key="5">
    <source>
        <dbReference type="ARBA" id="ARBA00022692"/>
    </source>
</evidence>
<comment type="subcellular location">
    <subcellularLocation>
        <location evidence="1">Membrane</location>
        <topology evidence="1">Multi-pass membrane protein</topology>
    </subcellularLocation>
</comment>
<feature type="transmembrane region" description="Helical" evidence="12">
    <location>
        <begin position="147"/>
        <end position="165"/>
    </location>
</feature>
<dbReference type="FunFam" id="1.20.1530.20:FF:000022">
    <property type="entry name" value="Cation/H(+) antiporter 24"/>
    <property type="match status" value="1"/>
</dbReference>
<keyword evidence="4" id="KW-0633">Potassium transport</keyword>
<evidence type="ECO:0000256" key="12">
    <source>
        <dbReference type="SAM" id="Phobius"/>
    </source>
</evidence>
<keyword evidence="9 12" id="KW-0472">Membrane</keyword>
<evidence type="ECO:0000256" key="1">
    <source>
        <dbReference type="ARBA" id="ARBA00004141"/>
    </source>
</evidence>
<comment type="similarity">
    <text evidence="10">Belongs to the monovalent cation:proton antiporter 2 (CPA2) transporter (TC 2.A.37) family. CHX (TC 2.A.37.4) subfamily.</text>
</comment>
<feature type="transmembrane region" description="Helical" evidence="12">
    <location>
        <begin position="283"/>
        <end position="312"/>
    </location>
</feature>
<dbReference type="GO" id="GO:0006813">
    <property type="term" value="P:potassium ion transport"/>
    <property type="evidence" value="ECO:0007669"/>
    <property type="project" value="UniProtKB-KW"/>
</dbReference>
<dbReference type="Pfam" id="PF23259">
    <property type="entry name" value="CHX17_C"/>
    <property type="match status" value="1"/>
</dbReference>
<proteinExistence type="inferred from homology"/>
<dbReference type="GO" id="GO:1902600">
    <property type="term" value="P:proton transmembrane transport"/>
    <property type="evidence" value="ECO:0007669"/>
    <property type="project" value="InterPro"/>
</dbReference>
<evidence type="ECO:0000256" key="10">
    <source>
        <dbReference type="ARBA" id="ARBA00038341"/>
    </source>
</evidence>
<comment type="function">
    <text evidence="11">May operate as a cation/H(+) antiporter.</text>
</comment>
<dbReference type="PANTHER" id="PTHR32468">
    <property type="entry name" value="CATION/H + ANTIPORTER"/>
    <property type="match status" value="1"/>
</dbReference>
<feature type="domain" description="Cation/H+ exchanger transmembrane" evidence="13">
    <location>
        <begin position="62"/>
        <end position="440"/>
    </location>
</feature>
<evidence type="ECO:0000259" key="13">
    <source>
        <dbReference type="Pfam" id="PF00999"/>
    </source>
</evidence>
<evidence type="ECO:0000256" key="11">
    <source>
        <dbReference type="ARBA" id="ARBA00054890"/>
    </source>
</evidence>
<dbReference type="InterPro" id="IPR050794">
    <property type="entry name" value="CPA2_transporter"/>
</dbReference>
<dbReference type="GO" id="GO:0015297">
    <property type="term" value="F:antiporter activity"/>
    <property type="evidence" value="ECO:0007669"/>
    <property type="project" value="UniProtKB-KW"/>
</dbReference>
<dbReference type="AlphaFoldDB" id="A0AAN8VD80"/>
<gene>
    <name evidence="15" type="ORF">RJ641_008861</name>
</gene>
<evidence type="ECO:0000313" key="16">
    <source>
        <dbReference type="Proteomes" id="UP001370490"/>
    </source>
</evidence>
<dbReference type="Proteomes" id="UP001370490">
    <property type="component" value="Unassembled WGS sequence"/>
</dbReference>
<evidence type="ECO:0000256" key="4">
    <source>
        <dbReference type="ARBA" id="ARBA00022538"/>
    </source>
</evidence>
<feature type="transmembrane region" description="Helical" evidence="12">
    <location>
        <begin position="244"/>
        <end position="262"/>
    </location>
</feature>
<dbReference type="GO" id="GO:0016020">
    <property type="term" value="C:membrane"/>
    <property type="evidence" value="ECO:0007669"/>
    <property type="project" value="UniProtKB-SubCell"/>
</dbReference>
<feature type="transmembrane region" description="Helical" evidence="12">
    <location>
        <begin position="395"/>
        <end position="416"/>
    </location>
</feature>
<dbReference type="Pfam" id="PF00999">
    <property type="entry name" value="Na_H_Exchanger"/>
    <property type="match status" value="1"/>
</dbReference>
<feature type="transmembrane region" description="Helical" evidence="12">
    <location>
        <begin position="48"/>
        <end position="67"/>
    </location>
</feature>
<feature type="non-terminal residue" evidence="15">
    <location>
        <position position="1"/>
    </location>
</feature>
<keyword evidence="3" id="KW-0050">Antiport</keyword>
<accession>A0AAN8VD80</accession>
<dbReference type="PANTHER" id="PTHR32468:SF109">
    <property type="entry name" value="CATION_H(+) ANTIPORTER 24-RELATED"/>
    <property type="match status" value="1"/>
</dbReference>